<dbReference type="InterPro" id="IPR036390">
    <property type="entry name" value="WH_DNA-bd_sf"/>
</dbReference>
<dbReference type="InterPro" id="IPR018334">
    <property type="entry name" value="ArsR_HTH"/>
</dbReference>
<dbReference type="eggNOG" id="COG0640">
    <property type="taxonomic scope" value="Bacteria"/>
</dbReference>
<evidence type="ECO:0000256" key="2">
    <source>
        <dbReference type="ARBA" id="ARBA00023125"/>
    </source>
</evidence>
<dbReference type="NCBIfam" id="NF033788">
    <property type="entry name" value="HTH_metalloreg"/>
    <property type="match status" value="1"/>
</dbReference>
<keyword evidence="4" id="KW-0105">Cadmium resistance</keyword>
<gene>
    <name evidence="6" type="ordered locus">Slip_0799</name>
</gene>
<dbReference type="PROSITE" id="PS50987">
    <property type="entry name" value="HTH_ARSR_2"/>
    <property type="match status" value="1"/>
</dbReference>
<dbReference type="PANTHER" id="PTHR43132">
    <property type="entry name" value="ARSENICAL RESISTANCE OPERON REPRESSOR ARSR-RELATED"/>
    <property type="match status" value="1"/>
</dbReference>
<accession>D7CLJ4</accession>
<dbReference type="GO" id="GO:0003677">
    <property type="term" value="F:DNA binding"/>
    <property type="evidence" value="ECO:0007669"/>
    <property type="project" value="UniProtKB-KW"/>
</dbReference>
<keyword evidence="3" id="KW-0804">Transcription</keyword>
<dbReference type="KEGG" id="slp:Slip_0799"/>
<dbReference type="GO" id="GO:0046686">
    <property type="term" value="P:response to cadmium ion"/>
    <property type="evidence" value="ECO:0007669"/>
    <property type="project" value="UniProtKB-KW"/>
</dbReference>
<keyword evidence="7" id="KW-1185">Reference proteome</keyword>
<keyword evidence="2" id="KW-0238">DNA-binding</keyword>
<dbReference type="RefSeq" id="WP_013174981.1">
    <property type="nucleotide sequence ID" value="NC_014220.1"/>
</dbReference>
<dbReference type="EMBL" id="CP002048">
    <property type="protein sequence ID" value="ADI01579.1"/>
    <property type="molecule type" value="Genomic_DNA"/>
</dbReference>
<evidence type="ECO:0000256" key="3">
    <source>
        <dbReference type="ARBA" id="ARBA00023163"/>
    </source>
</evidence>
<organism evidence="6 7">
    <name type="scientific">Syntrophothermus lipocalidus (strain DSM 12680 / TGB-C1)</name>
    <dbReference type="NCBI Taxonomy" id="643648"/>
    <lineage>
        <taxon>Bacteria</taxon>
        <taxon>Bacillati</taxon>
        <taxon>Bacillota</taxon>
        <taxon>Clostridia</taxon>
        <taxon>Eubacteriales</taxon>
        <taxon>Syntrophomonadaceae</taxon>
        <taxon>Syntrophothermus</taxon>
    </lineage>
</organism>
<dbReference type="STRING" id="643648.Slip_0799"/>
<dbReference type="CDD" id="cd00090">
    <property type="entry name" value="HTH_ARSR"/>
    <property type="match status" value="1"/>
</dbReference>
<feature type="domain" description="HTH arsR-type" evidence="5">
    <location>
        <begin position="27"/>
        <end position="119"/>
    </location>
</feature>
<dbReference type="GO" id="GO:0003700">
    <property type="term" value="F:DNA-binding transcription factor activity"/>
    <property type="evidence" value="ECO:0007669"/>
    <property type="project" value="InterPro"/>
</dbReference>
<dbReference type="PRINTS" id="PR00778">
    <property type="entry name" value="HTHARSR"/>
</dbReference>
<dbReference type="SMART" id="SM00418">
    <property type="entry name" value="HTH_ARSR"/>
    <property type="match status" value="1"/>
</dbReference>
<dbReference type="InterPro" id="IPR011991">
    <property type="entry name" value="ArsR-like_HTH"/>
</dbReference>
<evidence type="ECO:0000313" key="6">
    <source>
        <dbReference type="EMBL" id="ADI01579.1"/>
    </source>
</evidence>
<dbReference type="Pfam" id="PF01022">
    <property type="entry name" value="HTH_5"/>
    <property type="match status" value="1"/>
</dbReference>
<evidence type="ECO:0000256" key="4">
    <source>
        <dbReference type="ARBA" id="ARBA00043263"/>
    </source>
</evidence>
<evidence type="ECO:0000313" key="7">
    <source>
        <dbReference type="Proteomes" id="UP000000378"/>
    </source>
</evidence>
<dbReference type="Gene3D" id="1.10.10.10">
    <property type="entry name" value="Winged helix-like DNA-binding domain superfamily/Winged helix DNA-binding domain"/>
    <property type="match status" value="1"/>
</dbReference>
<dbReference type="InterPro" id="IPR001845">
    <property type="entry name" value="HTH_ArsR_DNA-bd_dom"/>
</dbReference>
<dbReference type="InterPro" id="IPR051011">
    <property type="entry name" value="Metal_resp_trans_reg"/>
</dbReference>
<evidence type="ECO:0000259" key="5">
    <source>
        <dbReference type="PROSITE" id="PS50987"/>
    </source>
</evidence>
<dbReference type="SUPFAM" id="SSF46785">
    <property type="entry name" value="Winged helix' DNA-binding domain"/>
    <property type="match status" value="1"/>
</dbReference>
<sequence>MVRESIEFCECDCIHEDTVRKVRSEMITEEVSHALAEVFRALGDPTRVKLLYALSRRELCVCDLAAVIGASESAVSHQLRLLRTQKLVRFRREGKVVYYSLADKHVEKLFQQGLEHVTE</sequence>
<keyword evidence="1" id="KW-0805">Transcription regulation</keyword>
<name>D7CLJ4_SYNLT</name>
<reference evidence="6 7" key="2">
    <citation type="journal article" date="2010" name="Stand. Genomic Sci.">
        <title>Complete genome sequence of Syntrophothermus lipocalidus type strain (TGB-C1).</title>
        <authorList>
            <person name="Djao O.D."/>
            <person name="Zhang X."/>
            <person name="Lucas S."/>
            <person name="Lapidus A."/>
            <person name="Del Rio T.G."/>
            <person name="Nolan M."/>
            <person name="Tice H."/>
            <person name="Cheng J.F."/>
            <person name="Han C."/>
            <person name="Tapia R."/>
            <person name="Goodwin L."/>
            <person name="Pitluck S."/>
            <person name="Liolios K."/>
            <person name="Ivanova N."/>
            <person name="Mavromatis K."/>
            <person name="Mikhailova N."/>
            <person name="Ovchinnikova G."/>
            <person name="Pati A."/>
            <person name="Brambilla E."/>
            <person name="Chen A."/>
            <person name="Palaniappan K."/>
            <person name="Land M."/>
            <person name="Hauser L."/>
            <person name="Chang Y.J."/>
            <person name="Jeffries C.D."/>
            <person name="Rohde M."/>
            <person name="Sikorski J."/>
            <person name="Spring S."/>
            <person name="Goker M."/>
            <person name="Detter J.C."/>
            <person name="Woyke T."/>
            <person name="Bristow J."/>
            <person name="Eisen J.A."/>
            <person name="Markowitz V."/>
            <person name="Hugenholtz P."/>
            <person name="Kyrpides N.C."/>
            <person name="Klenk H.P."/>
        </authorList>
    </citation>
    <scope>NUCLEOTIDE SEQUENCE [LARGE SCALE GENOMIC DNA]</scope>
    <source>
        <strain evidence="7">DSM 12680 / TGB-C1</strain>
    </source>
</reference>
<dbReference type="Proteomes" id="UP000000378">
    <property type="component" value="Chromosome"/>
</dbReference>
<dbReference type="PANTHER" id="PTHR43132:SF6">
    <property type="entry name" value="HTH-TYPE TRANSCRIPTIONAL REPRESSOR CZRA"/>
    <property type="match status" value="1"/>
</dbReference>
<proteinExistence type="predicted"/>
<dbReference type="HOGENOM" id="CLU_097806_7_3_9"/>
<dbReference type="AlphaFoldDB" id="D7CLJ4"/>
<dbReference type="PROSITE" id="PS00846">
    <property type="entry name" value="HTH_ARSR_1"/>
    <property type="match status" value="1"/>
</dbReference>
<dbReference type="InterPro" id="IPR036388">
    <property type="entry name" value="WH-like_DNA-bd_sf"/>
</dbReference>
<protein>
    <submittedName>
        <fullName evidence="6">Transcriptional regulator, ArsR family</fullName>
    </submittedName>
</protein>
<evidence type="ECO:0000256" key="1">
    <source>
        <dbReference type="ARBA" id="ARBA00023015"/>
    </source>
</evidence>
<reference evidence="7" key="1">
    <citation type="journal article" date="2010" name="Stand. Genomic Sci.">
        <title>Complete genome sequence of Syntrophothermus lipocalidus type strain (TGB-C1T).</title>
        <authorList>
            <consortium name="US DOE Joint Genome Institute (JGI-PGF)"/>
            <person name="Djao O."/>
            <person name="Zhang X."/>
            <person name="Lucas S."/>
            <person name="Lapidus A."/>
            <person name="Glavina Del Rio T."/>
            <person name="Nolan M."/>
            <person name="Tice H."/>
            <person name="Cheng J."/>
            <person name="Han C."/>
            <person name="Tapia R."/>
            <person name="Goodwin L."/>
            <person name="Pitluck S."/>
            <person name="Liolios K."/>
            <person name="Ivanova N."/>
            <person name="Mavromatis K."/>
            <person name="Mikhailova N."/>
            <person name="Ovchinnikova G."/>
            <person name="Pati A."/>
            <person name="Brambilla E."/>
            <person name="Chen A."/>
            <person name="Palaniappan K."/>
            <person name="Land M."/>
            <person name="Hauser L."/>
            <person name="Chang Y."/>
            <person name="Jeffries C."/>
            <person name="Rohde M."/>
            <person name="Sikorski J."/>
            <person name="Spring S."/>
            <person name="Goker M."/>
            <person name="Detter J."/>
            <person name="Woyke T."/>
            <person name="Bristow J."/>
            <person name="Eisen J."/>
            <person name="Markowitz V."/>
            <person name="Hugenholtz P."/>
            <person name="Kyrpides N."/>
            <person name="Klenk H."/>
        </authorList>
    </citation>
    <scope>NUCLEOTIDE SEQUENCE [LARGE SCALE GENOMIC DNA]</scope>
    <source>
        <strain evidence="7">DSM 12680 / TGB-C1</strain>
    </source>
</reference>